<dbReference type="EMBL" id="JAADJU010000003">
    <property type="protein sequence ID" value="NMP26483.1"/>
    <property type="molecule type" value="Genomic_DNA"/>
</dbReference>
<proteinExistence type="inferred from homology"/>
<evidence type="ECO:0000313" key="3">
    <source>
        <dbReference type="EMBL" id="NMP26483.1"/>
    </source>
</evidence>
<evidence type="ECO:0000313" key="4">
    <source>
        <dbReference type="Proteomes" id="UP000585363"/>
    </source>
</evidence>
<evidence type="ECO:0000256" key="2">
    <source>
        <dbReference type="ARBA" id="ARBA00023186"/>
    </source>
</evidence>
<comment type="caution">
    <text evidence="3">The sequence shown here is derived from an EMBL/GenBank/DDBJ whole genome shotgun (WGS) entry which is preliminary data.</text>
</comment>
<sequence length="160" mass="17479">MTSSQQQPHPVANNDQLEQFFAQGGALRMLSATSAEDLAQLASYASQLFAAGDYAAARNIYVLLTTLDHRNHEYLLGLGLCHQRLNAHHDALDCFTRAGVNRVADPRAAFFAGLSLRLLGCESQAHKAFKAAVMTSGQQTEFQEIKESARRMLGNNKEAA</sequence>
<accession>A0A848MH50</accession>
<dbReference type="RefSeq" id="WP_169402188.1">
    <property type="nucleotide sequence ID" value="NZ_JAADJU010000003.1"/>
</dbReference>
<name>A0A848MH50_9GAMM</name>
<dbReference type="SUPFAM" id="SSF48452">
    <property type="entry name" value="TPR-like"/>
    <property type="match status" value="1"/>
</dbReference>
<dbReference type="PIRSF" id="PIRSF003165">
    <property type="entry name" value="Chaperone_SicA"/>
    <property type="match status" value="1"/>
</dbReference>
<gene>
    <name evidence="3" type="ORF">GW590_06325</name>
</gene>
<dbReference type="InterPro" id="IPR011990">
    <property type="entry name" value="TPR-like_helical_dom_sf"/>
</dbReference>
<dbReference type="Gene3D" id="1.25.40.10">
    <property type="entry name" value="Tetratricopeptide repeat domain"/>
    <property type="match status" value="1"/>
</dbReference>
<protein>
    <submittedName>
        <fullName evidence="3">Tetratricopeptide repeat protein</fullName>
    </submittedName>
</protein>
<reference evidence="3 4" key="2">
    <citation type="submission" date="2020-06" db="EMBL/GenBank/DDBJ databases">
        <title>Polyphasic characterization of a Rahnella strain isolated from tree sap.</title>
        <authorList>
            <person name="Kim I.S."/>
        </authorList>
    </citation>
    <scope>NUCLEOTIDE SEQUENCE [LARGE SCALE GENOMIC DNA]</scope>
    <source>
        <strain evidence="3 4">SAP-1</strain>
    </source>
</reference>
<dbReference type="AlphaFoldDB" id="A0A848MH50"/>
<dbReference type="Pfam" id="PF07720">
    <property type="entry name" value="TPR_3"/>
    <property type="match status" value="1"/>
</dbReference>
<reference evidence="3 4" key="1">
    <citation type="submission" date="2020-01" db="EMBL/GenBank/DDBJ databases">
        <authorList>
            <person name="Lee S.D."/>
        </authorList>
    </citation>
    <scope>NUCLEOTIDE SEQUENCE [LARGE SCALE GENOMIC DNA]</scope>
    <source>
        <strain evidence="3 4">SAP-1</strain>
    </source>
</reference>
<organism evidence="3 4">
    <name type="scientific">Rouxiella aceris</name>
    <dbReference type="NCBI Taxonomy" id="2703884"/>
    <lineage>
        <taxon>Bacteria</taxon>
        <taxon>Pseudomonadati</taxon>
        <taxon>Pseudomonadota</taxon>
        <taxon>Gammaproteobacteria</taxon>
        <taxon>Enterobacterales</taxon>
        <taxon>Yersiniaceae</taxon>
        <taxon>Rouxiella</taxon>
    </lineage>
</organism>
<keyword evidence="4" id="KW-1185">Reference proteome</keyword>
<dbReference type="Proteomes" id="UP000585363">
    <property type="component" value="Unassembled WGS sequence"/>
</dbReference>
<dbReference type="InterPro" id="IPR011716">
    <property type="entry name" value="TPR-3"/>
</dbReference>
<comment type="similarity">
    <text evidence="1">Belongs to the LcrH/SycD chaperone family.</text>
</comment>
<dbReference type="InterPro" id="IPR005415">
    <property type="entry name" value="T3SS_Ca_resp_chp_LcrH/SycD"/>
</dbReference>
<evidence type="ECO:0000256" key="1">
    <source>
        <dbReference type="ARBA" id="ARBA00010244"/>
    </source>
</evidence>
<keyword evidence="2" id="KW-0143">Chaperone</keyword>
<dbReference type="PRINTS" id="PR01595">
    <property type="entry name" value="SYCDCHAPRONE"/>
</dbReference>
<dbReference type="InterPro" id="IPR016379">
    <property type="entry name" value="T3SS_Ca_resp_chp_LcrH/SycD_sub"/>
</dbReference>